<evidence type="ECO:0000313" key="12">
    <source>
        <dbReference type="Proteomes" id="UP000597444"/>
    </source>
</evidence>
<dbReference type="InterPro" id="IPR017871">
    <property type="entry name" value="ABC_transporter-like_CS"/>
</dbReference>
<accession>A0A8J3MZY7</accession>
<evidence type="ECO:0000256" key="8">
    <source>
        <dbReference type="ARBA" id="ARBA00022967"/>
    </source>
</evidence>
<evidence type="ECO:0000256" key="5">
    <source>
        <dbReference type="ARBA" id="ARBA00022737"/>
    </source>
</evidence>
<dbReference type="PROSITE" id="PS50893">
    <property type="entry name" value="ABC_TRANSPORTER_2"/>
    <property type="match status" value="2"/>
</dbReference>
<name>A0A8J3MZY7_9CHLR</name>
<evidence type="ECO:0000256" key="4">
    <source>
        <dbReference type="ARBA" id="ARBA00022597"/>
    </source>
</evidence>
<keyword evidence="12" id="KW-1185">Reference proteome</keyword>
<gene>
    <name evidence="11" type="primary">rbsA2_1</name>
    <name evidence="11" type="ORF">KSF_007480</name>
</gene>
<keyword evidence="9" id="KW-0472">Membrane</keyword>
<dbReference type="AlphaFoldDB" id="A0A8J3MZY7"/>
<comment type="caution">
    <text evidence="11">The sequence shown here is derived from an EMBL/GenBank/DDBJ whole genome shotgun (WGS) entry which is preliminary data.</text>
</comment>
<feature type="domain" description="ABC transporter" evidence="10">
    <location>
        <begin position="258"/>
        <end position="502"/>
    </location>
</feature>
<dbReference type="FunFam" id="3.40.50.300:FF:000127">
    <property type="entry name" value="Ribose import ATP-binding protein RbsA"/>
    <property type="match status" value="1"/>
</dbReference>
<dbReference type="CDD" id="cd03216">
    <property type="entry name" value="ABC_Carb_Monos_I"/>
    <property type="match status" value="1"/>
</dbReference>
<evidence type="ECO:0000256" key="1">
    <source>
        <dbReference type="ARBA" id="ARBA00004202"/>
    </source>
</evidence>
<dbReference type="GO" id="GO:0005886">
    <property type="term" value="C:plasma membrane"/>
    <property type="evidence" value="ECO:0007669"/>
    <property type="project" value="UniProtKB-SubCell"/>
</dbReference>
<protein>
    <submittedName>
        <fullName evidence="11">Ribose import ATP-binding protein RbsA 2</fullName>
    </submittedName>
</protein>
<reference evidence="11" key="1">
    <citation type="submission" date="2020-10" db="EMBL/GenBank/DDBJ databases">
        <title>Taxonomic study of unclassified bacteria belonging to the class Ktedonobacteria.</title>
        <authorList>
            <person name="Yabe S."/>
            <person name="Wang C.M."/>
            <person name="Zheng Y."/>
            <person name="Sakai Y."/>
            <person name="Cavaletti L."/>
            <person name="Monciardini P."/>
            <person name="Donadio S."/>
        </authorList>
    </citation>
    <scope>NUCLEOTIDE SEQUENCE</scope>
    <source>
        <strain evidence="11">ID150040</strain>
    </source>
</reference>
<proteinExistence type="predicted"/>
<evidence type="ECO:0000313" key="11">
    <source>
        <dbReference type="EMBL" id="GHO90700.1"/>
    </source>
</evidence>
<evidence type="ECO:0000256" key="6">
    <source>
        <dbReference type="ARBA" id="ARBA00022741"/>
    </source>
</evidence>
<keyword evidence="2" id="KW-0813">Transport</keyword>
<keyword evidence="3" id="KW-1003">Cell membrane</keyword>
<dbReference type="SMART" id="SM00382">
    <property type="entry name" value="AAA"/>
    <property type="match status" value="2"/>
</dbReference>
<comment type="subcellular location">
    <subcellularLocation>
        <location evidence="1">Cell membrane</location>
        <topology evidence="1">Peripheral membrane protein</topology>
    </subcellularLocation>
</comment>
<dbReference type="InterPro" id="IPR003593">
    <property type="entry name" value="AAA+_ATPase"/>
</dbReference>
<keyword evidence="4" id="KW-0762">Sugar transport</keyword>
<dbReference type="RefSeq" id="WP_220201647.1">
    <property type="nucleotide sequence ID" value="NZ_BNJK01000001.1"/>
</dbReference>
<dbReference type="InterPro" id="IPR003439">
    <property type="entry name" value="ABC_transporter-like_ATP-bd"/>
</dbReference>
<dbReference type="Proteomes" id="UP000597444">
    <property type="component" value="Unassembled WGS sequence"/>
</dbReference>
<evidence type="ECO:0000256" key="7">
    <source>
        <dbReference type="ARBA" id="ARBA00022840"/>
    </source>
</evidence>
<dbReference type="PANTHER" id="PTHR43790:SF3">
    <property type="entry name" value="D-ALLOSE IMPORT ATP-BINDING PROTEIN ALSA-RELATED"/>
    <property type="match status" value="1"/>
</dbReference>
<dbReference type="GO" id="GO:0016887">
    <property type="term" value="F:ATP hydrolysis activity"/>
    <property type="evidence" value="ECO:0007669"/>
    <property type="project" value="InterPro"/>
</dbReference>
<keyword evidence="5" id="KW-0677">Repeat</keyword>
<dbReference type="EMBL" id="BNJK01000001">
    <property type="protein sequence ID" value="GHO90700.1"/>
    <property type="molecule type" value="Genomic_DNA"/>
</dbReference>
<dbReference type="PANTHER" id="PTHR43790">
    <property type="entry name" value="CARBOHYDRATE TRANSPORT ATP-BINDING PROTEIN MG119-RELATED"/>
    <property type="match status" value="1"/>
</dbReference>
<dbReference type="InterPro" id="IPR027417">
    <property type="entry name" value="P-loop_NTPase"/>
</dbReference>
<feature type="domain" description="ABC transporter" evidence="10">
    <location>
        <begin position="10"/>
        <end position="247"/>
    </location>
</feature>
<evidence type="ECO:0000256" key="2">
    <source>
        <dbReference type="ARBA" id="ARBA00022448"/>
    </source>
</evidence>
<dbReference type="Pfam" id="PF00005">
    <property type="entry name" value="ABC_tran"/>
    <property type="match status" value="2"/>
</dbReference>
<dbReference type="CDD" id="cd03215">
    <property type="entry name" value="ABC_Carb_Monos_II"/>
    <property type="match status" value="1"/>
</dbReference>
<dbReference type="PROSITE" id="PS00211">
    <property type="entry name" value="ABC_TRANSPORTER_1"/>
    <property type="match status" value="1"/>
</dbReference>
<dbReference type="SUPFAM" id="SSF52540">
    <property type="entry name" value="P-loop containing nucleoside triphosphate hydrolases"/>
    <property type="match status" value="2"/>
</dbReference>
<dbReference type="GO" id="GO:0005524">
    <property type="term" value="F:ATP binding"/>
    <property type="evidence" value="ECO:0007669"/>
    <property type="project" value="UniProtKB-KW"/>
</dbReference>
<keyword evidence="8" id="KW-1278">Translocase</keyword>
<sequence>MAASTLPPLVQMKHVSKSFGPVQVLKDVSLEMYRGEVLCLAGENGAGKSTLIKILTGAISRDGGEYLIDGQNVGSPTPAQARELGVGVVYQELSLLPEVSVEENLLMGHLPALRGVINRKELRTRAVSMLERVGLNRVDPATHVSDLSLATRQMVEIAKVLGADARIVIFDEPTTALSDDDAQYLLRLIQHLKREEGVAILYVTHRLEEIFEIGDRITVLRDGQFVTTGLTSEFTHDTLIRSMVGRQIEALYPQREQKQLGKILLSVQGLRLQGSPYPISFDVHAGEIVGLGGLVGAGRTETVRAIFGADPIDAGKVYVDGTLLHSRSPAQAVDAGLGLLTEDRKELGILADLSLRENVTIADLAAVSKLGVISRKKEVSLFRQLVPRLRLRYHSSEQTISSLSGGNQQKVLLSRWLATKAKVLLLDEPTKGVDVGAKADIYQIIGDLASQGLGIVVVSSYLPELLGICDRVIILHDFGVTGELPIEKATEEAVLHLASSAPISTPA</sequence>
<dbReference type="Gene3D" id="3.40.50.300">
    <property type="entry name" value="P-loop containing nucleotide triphosphate hydrolases"/>
    <property type="match status" value="2"/>
</dbReference>
<keyword evidence="7 11" id="KW-0067">ATP-binding</keyword>
<evidence type="ECO:0000259" key="10">
    <source>
        <dbReference type="PROSITE" id="PS50893"/>
    </source>
</evidence>
<dbReference type="InterPro" id="IPR050107">
    <property type="entry name" value="ABC_carbohydrate_import_ATPase"/>
</dbReference>
<evidence type="ECO:0000256" key="9">
    <source>
        <dbReference type="ARBA" id="ARBA00023136"/>
    </source>
</evidence>
<organism evidence="11 12">
    <name type="scientific">Reticulibacter mediterranei</name>
    <dbReference type="NCBI Taxonomy" id="2778369"/>
    <lineage>
        <taxon>Bacteria</taxon>
        <taxon>Bacillati</taxon>
        <taxon>Chloroflexota</taxon>
        <taxon>Ktedonobacteria</taxon>
        <taxon>Ktedonobacterales</taxon>
        <taxon>Reticulibacteraceae</taxon>
        <taxon>Reticulibacter</taxon>
    </lineage>
</organism>
<keyword evidence="6" id="KW-0547">Nucleotide-binding</keyword>
<evidence type="ECO:0000256" key="3">
    <source>
        <dbReference type="ARBA" id="ARBA00022475"/>
    </source>
</evidence>